<dbReference type="KEGG" id="nev:NTE_02166"/>
<protein>
    <submittedName>
        <fullName evidence="2">Uncharacterized protein</fullName>
    </submittedName>
</protein>
<keyword evidence="3" id="KW-1185">Reference proteome</keyword>
<feature type="transmembrane region" description="Helical" evidence="1">
    <location>
        <begin position="51"/>
        <end position="73"/>
    </location>
</feature>
<evidence type="ECO:0000313" key="2">
    <source>
        <dbReference type="EMBL" id="AIF84220.1"/>
    </source>
</evidence>
<organism evidence="2 3">
    <name type="scientific">Candidatus Nitrososphaera evergladensis SR1</name>
    <dbReference type="NCBI Taxonomy" id="1459636"/>
    <lineage>
        <taxon>Archaea</taxon>
        <taxon>Nitrososphaerota</taxon>
        <taxon>Nitrososphaeria</taxon>
        <taxon>Nitrososphaerales</taxon>
        <taxon>Nitrososphaeraceae</taxon>
        <taxon>Nitrososphaera</taxon>
    </lineage>
</organism>
<evidence type="ECO:0000256" key="1">
    <source>
        <dbReference type="SAM" id="Phobius"/>
    </source>
</evidence>
<keyword evidence="1" id="KW-0472">Membrane</keyword>
<gene>
    <name evidence="2" type="ORF">NTE_02166</name>
</gene>
<dbReference type="EMBL" id="CP007174">
    <property type="protein sequence ID" value="AIF84220.1"/>
    <property type="molecule type" value="Genomic_DNA"/>
</dbReference>
<keyword evidence="1" id="KW-1133">Transmembrane helix</keyword>
<feature type="transmembrane region" description="Helical" evidence="1">
    <location>
        <begin position="20"/>
        <end position="39"/>
    </location>
</feature>
<reference evidence="2 3" key="1">
    <citation type="journal article" date="2014" name="PLoS ONE">
        <title>Genome Sequence of Candidatus Nitrososphaera evergladensis from Group I.1b Enriched from Everglades Soil Reveals Novel Genomic Features of the Ammonia-Oxidizing Archaea.</title>
        <authorList>
            <person name="Zhalnina K.V."/>
            <person name="Dias R."/>
            <person name="Leonard M.T."/>
            <person name="Dorr de Quadros P."/>
            <person name="Camargo F.A."/>
            <person name="Drew J.C."/>
            <person name="Farmerie W.G."/>
            <person name="Daroub S.H."/>
            <person name="Triplett E.W."/>
        </authorList>
    </citation>
    <scope>NUCLEOTIDE SEQUENCE [LARGE SCALE GENOMIC DNA]</scope>
    <source>
        <strain evidence="2 3">SR1</strain>
    </source>
</reference>
<dbReference type="RefSeq" id="WP_148700833.1">
    <property type="nucleotide sequence ID" value="NZ_CP007174.1"/>
</dbReference>
<dbReference type="GeneID" id="41597890"/>
<dbReference type="Proteomes" id="UP000028194">
    <property type="component" value="Chromosome"/>
</dbReference>
<name>A0A075MSU7_9ARCH</name>
<dbReference type="AlphaFoldDB" id="A0A075MSU7"/>
<dbReference type="HOGENOM" id="CLU_1709039_0_0_2"/>
<accession>A0A075MSU7</accession>
<dbReference type="STRING" id="1459636.NTE_02166"/>
<proteinExistence type="predicted"/>
<dbReference type="OrthoDB" id="8570at2157"/>
<dbReference type="eggNOG" id="arCOG11431">
    <property type="taxonomic scope" value="Archaea"/>
</dbReference>
<evidence type="ECO:0000313" key="3">
    <source>
        <dbReference type="Proteomes" id="UP000028194"/>
    </source>
</evidence>
<keyword evidence="1" id="KW-0812">Transmembrane</keyword>
<sequence>MNAKFFQRRWLDFRNGHSIYLVFTMAFLQFVITTYTLGIERFDVLKTVFPSMGTWAIIFVAIYVPAAVAIGYWHRRNQYSVENEALLKENWVWAWIMMYEIRLIEGKATPEETRQVKEFLEGVLKRQKKDALMSHYIEDILKREAPPSSSSSS</sequence>